<keyword evidence="5" id="KW-0539">Nucleus</keyword>
<feature type="region of interest" description="Disordered" evidence="7">
    <location>
        <begin position="362"/>
        <end position="386"/>
    </location>
</feature>
<dbReference type="Gene3D" id="3.30.160.60">
    <property type="entry name" value="Classic Zinc Finger"/>
    <property type="match status" value="1"/>
</dbReference>
<feature type="domain" description="C2H2-type" evidence="9">
    <location>
        <begin position="85"/>
        <end position="112"/>
    </location>
</feature>
<reference evidence="10 11" key="1">
    <citation type="submission" date="2016-03" db="EMBL/GenBank/DDBJ databases">
        <title>Comparative genomics of Pseudogymnoascus destructans, the fungus causing white-nose syndrome of bats.</title>
        <authorList>
            <person name="Palmer J.M."/>
            <person name="Drees K.P."/>
            <person name="Foster J.T."/>
            <person name="Lindner D.L."/>
        </authorList>
    </citation>
    <scope>NUCLEOTIDE SEQUENCE [LARGE SCALE GENOMIC DNA]</scope>
    <source>
        <strain evidence="10 11">UAMH 10579</strain>
    </source>
</reference>
<dbReference type="InterPro" id="IPR007219">
    <property type="entry name" value="XnlR_reg_dom"/>
</dbReference>
<feature type="domain" description="C2H2-type" evidence="9">
    <location>
        <begin position="57"/>
        <end position="84"/>
    </location>
</feature>
<protein>
    <recommendedName>
        <fullName evidence="12">C2H2-type domain-containing protein</fullName>
    </recommendedName>
</protein>
<dbReference type="RefSeq" id="XP_018132131.1">
    <property type="nucleotide sequence ID" value="XM_018272644.1"/>
</dbReference>
<accession>A0A1B8GRE6</accession>
<dbReference type="SUPFAM" id="SSF57667">
    <property type="entry name" value="beta-beta-alpha zinc fingers"/>
    <property type="match status" value="1"/>
</dbReference>
<feature type="compositionally biased region" description="Basic residues" evidence="7">
    <location>
        <begin position="199"/>
        <end position="214"/>
    </location>
</feature>
<dbReference type="InterPro" id="IPR036864">
    <property type="entry name" value="Zn2-C6_fun-type_DNA-bd_sf"/>
</dbReference>
<feature type="compositionally biased region" description="Polar residues" evidence="7">
    <location>
        <begin position="1"/>
        <end position="21"/>
    </location>
</feature>
<feature type="compositionally biased region" description="Acidic residues" evidence="7">
    <location>
        <begin position="220"/>
        <end position="235"/>
    </location>
</feature>
<proteinExistence type="predicted"/>
<evidence type="ECO:0000256" key="4">
    <source>
        <dbReference type="ARBA" id="ARBA00023163"/>
    </source>
</evidence>
<dbReference type="GeneID" id="28836532"/>
<dbReference type="InterPro" id="IPR013087">
    <property type="entry name" value="Znf_C2H2_type"/>
</dbReference>
<evidence type="ECO:0000313" key="10">
    <source>
        <dbReference type="EMBL" id="OBT98398.1"/>
    </source>
</evidence>
<evidence type="ECO:0000259" key="9">
    <source>
        <dbReference type="PROSITE" id="PS50157"/>
    </source>
</evidence>
<dbReference type="SMART" id="SM00355">
    <property type="entry name" value="ZnF_C2H2"/>
    <property type="match status" value="2"/>
</dbReference>
<evidence type="ECO:0000256" key="5">
    <source>
        <dbReference type="ARBA" id="ARBA00023242"/>
    </source>
</evidence>
<dbReference type="InterPro" id="IPR001138">
    <property type="entry name" value="Zn2Cys6_DnaBD"/>
</dbReference>
<dbReference type="GO" id="GO:0000981">
    <property type="term" value="F:DNA-binding transcription factor activity, RNA polymerase II-specific"/>
    <property type="evidence" value="ECO:0007669"/>
    <property type="project" value="InterPro"/>
</dbReference>
<feature type="region of interest" description="Disordered" evidence="7">
    <location>
        <begin position="173"/>
        <end position="237"/>
    </location>
</feature>
<dbReference type="SUPFAM" id="SSF57701">
    <property type="entry name" value="Zn2/Cys6 DNA-binding domain"/>
    <property type="match status" value="1"/>
</dbReference>
<gene>
    <name evidence="10" type="ORF">VE01_03146</name>
</gene>
<evidence type="ECO:0000256" key="2">
    <source>
        <dbReference type="ARBA" id="ARBA00022833"/>
    </source>
</evidence>
<dbReference type="PROSITE" id="PS00463">
    <property type="entry name" value="ZN2_CY6_FUNGAL_1"/>
    <property type="match status" value="1"/>
</dbReference>
<dbReference type="Pfam" id="PF00096">
    <property type="entry name" value="zf-C2H2"/>
    <property type="match status" value="2"/>
</dbReference>
<dbReference type="Pfam" id="PF04082">
    <property type="entry name" value="Fungal_trans"/>
    <property type="match status" value="1"/>
</dbReference>
<keyword evidence="2" id="KW-0862">Zinc</keyword>
<dbReference type="AlphaFoldDB" id="A0A1B8GRE6"/>
<keyword evidence="1" id="KW-0479">Metal-binding</keyword>
<dbReference type="PANTHER" id="PTHR47660:SF2">
    <property type="entry name" value="TRANSCRIPTION FACTOR WITH C2H2 AND ZN(2)-CYS(6) DNA BINDING DOMAIN (EUROFUNG)"/>
    <property type="match status" value="1"/>
</dbReference>
<dbReference type="PANTHER" id="PTHR47660">
    <property type="entry name" value="TRANSCRIPTION FACTOR WITH C2H2 AND ZN(2)-CYS(6) DNA BINDING DOMAIN (EUROFUNG)-RELATED-RELATED"/>
    <property type="match status" value="1"/>
</dbReference>
<dbReference type="EMBL" id="KV460217">
    <property type="protein sequence ID" value="OBT98398.1"/>
    <property type="molecule type" value="Genomic_DNA"/>
</dbReference>
<keyword evidence="4" id="KW-0804">Transcription</keyword>
<evidence type="ECO:0000259" key="8">
    <source>
        <dbReference type="PROSITE" id="PS50048"/>
    </source>
</evidence>
<feature type="compositionally biased region" description="Basic residues" evidence="7">
    <location>
        <begin position="42"/>
        <end position="51"/>
    </location>
</feature>
<dbReference type="GO" id="GO:0006351">
    <property type="term" value="P:DNA-templated transcription"/>
    <property type="evidence" value="ECO:0007669"/>
    <property type="project" value="InterPro"/>
</dbReference>
<dbReference type="SMART" id="SM00066">
    <property type="entry name" value="GAL4"/>
    <property type="match status" value="1"/>
</dbReference>
<dbReference type="PROSITE" id="PS50048">
    <property type="entry name" value="ZN2_CY6_FUNGAL_2"/>
    <property type="match status" value="1"/>
</dbReference>
<keyword evidence="3" id="KW-0805">Transcription regulation</keyword>
<keyword evidence="6" id="KW-0863">Zinc-finger</keyword>
<evidence type="ECO:0000256" key="6">
    <source>
        <dbReference type="PROSITE-ProRule" id="PRU00042"/>
    </source>
</evidence>
<keyword evidence="11" id="KW-1185">Reference proteome</keyword>
<evidence type="ECO:0000256" key="7">
    <source>
        <dbReference type="SAM" id="MobiDB-lite"/>
    </source>
</evidence>
<evidence type="ECO:0000313" key="11">
    <source>
        <dbReference type="Proteomes" id="UP000091956"/>
    </source>
</evidence>
<dbReference type="PROSITE" id="PS00028">
    <property type="entry name" value="ZINC_FINGER_C2H2_1"/>
    <property type="match status" value="2"/>
</dbReference>
<dbReference type="GO" id="GO:0008270">
    <property type="term" value="F:zinc ion binding"/>
    <property type="evidence" value="ECO:0007669"/>
    <property type="project" value="UniProtKB-KW"/>
</dbReference>
<dbReference type="Gene3D" id="4.10.240.10">
    <property type="entry name" value="Zn(2)-C6 fungal-type DNA-binding domain"/>
    <property type="match status" value="1"/>
</dbReference>
<dbReference type="InterPro" id="IPR036236">
    <property type="entry name" value="Znf_C2H2_sf"/>
</dbReference>
<dbReference type="OrthoDB" id="40579at2759"/>
<reference evidence="11" key="2">
    <citation type="journal article" date="2018" name="Nat. Commun.">
        <title>Extreme sensitivity to ultraviolet light in the fungal pathogen causing white-nose syndrome of bats.</title>
        <authorList>
            <person name="Palmer J.M."/>
            <person name="Drees K.P."/>
            <person name="Foster J.T."/>
            <person name="Lindner D.L."/>
        </authorList>
    </citation>
    <scope>NUCLEOTIDE SEQUENCE [LARGE SCALE GENOMIC DNA]</scope>
    <source>
        <strain evidence="11">UAMH 10579</strain>
    </source>
</reference>
<dbReference type="GO" id="GO:0003677">
    <property type="term" value="F:DNA binding"/>
    <property type="evidence" value="ECO:0007669"/>
    <property type="project" value="InterPro"/>
</dbReference>
<feature type="domain" description="Zn(2)-C6 fungal-type" evidence="8">
    <location>
        <begin position="130"/>
        <end position="159"/>
    </location>
</feature>
<name>A0A1B8GRE6_9PEZI</name>
<evidence type="ECO:0000256" key="3">
    <source>
        <dbReference type="ARBA" id="ARBA00023015"/>
    </source>
</evidence>
<organism evidence="10 11">
    <name type="scientific">Pseudogymnoascus verrucosus</name>
    <dbReference type="NCBI Taxonomy" id="342668"/>
    <lineage>
        <taxon>Eukaryota</taxon>
        <taxon>Fungi</taxon>
        <taxon>Dikarya</taxon>
        <taxon>Ascomycota</taxon>
        <taxon>Pezizomycotina</taxon>
        <taxon>Leotiomycetes</taxon>
        <taxon>Thelebolales</taxon>
        <taxon>Thelebolaceae</taxon>
        <taxon>Pseudogymnoascus</taxon>
    </lineage>
</organism>
<evidence type="ECO:0000256" key="1">
    <source>
        <dbReference type="ARBA" id="ARBA00022723"/>
    </source>
</evidence>
<sequence length="1003" mass="113191">MPDAPTTQNPAGPRSTPTGSNAEGMGRENDELDNTEAGGGRSNRKRQRQHPKAPVTHQCGICQRTYERADRLSRHLMTHENARRYLCQRCQKSFNRADLLTRHMTTHNRNNDGSGLDHGTINRTDRVGQACLACAAAKARCENNKPCRRCQSKDITCEVPNLTSKNALWQMSNNGASQSRSPDILDRDSGITATQPLPSRRRQQQPRLQQRHRPQQQPQGEEEEEGEGEDGDEEEGHQYEDNGQELYQQPQIQHSVNGAFAIDEQPTGLFNASQSSNIRANQLQINNGTTNHEVAPQTWVETATDQVETYVMHSMSVGENQLVFDNIMNEVQFMPYIVDFNNQNLDTELFNFTFQETQLGTFPAPPIIEDNNNESVDDETSGRSPRLTRDVRAGYAAFKRSPWLWTPRQLDRALQDGENLTLDEDSMSSALTPNSSGLAPNVPSCGFPTIKSGIRDKMFYLVATMDKYTNRIPDFPSVDVINHVVEAFFVRQTYQVDNWIHIPSVLEFIPELGLAMVVAGSAVIAVPAIWKMGLVLQDVIRVKLGEMWERQNSATRSLQPLQAWMLSLDAGLWSGFQRQMELAESFEQTLITMMRRGGMFGSTADTQSLIPHESDEGKVLETKWKKWIQLESFKRLSIHLFLHDTRASIALQKNPLISITEITISLPTARIFYLAGSATEWKSCFLEQRVPPLAQASIQLIDVMHDMSVLDNLHSEIDVALCYTAATHGFWGQIWAFRESWKFYNVDVDKDSVHRLWLMTQQRELYQQVKIFEEALVAKPIPQCELLVIIELLLMILHVSAEELTRFAGKYGEEAASRAFVSLDKWSATEQARKAVWHAGQVLRWAAVMPPAELRDFYAIAVYFASLALWAFGHVSASKDHTNDPVNRHTPASLDSTSKSTFVVLNSDETSNARLFIAGRQITPVLAAVVFNWHSKRPEAQDGALIQLDDPNAVLQMARDLYRNNFPFKGEPLPPLVENIGNLMRDLGSLPQNRFSRCVSPME</sequence>
<dbReference type="PROSITE" id="PS50157">
    <property type="entry name" value="ZINC_FINGER_C2H2_2"/>
    <property type="match status" value="2"/>
</dbReference>
<feature type="region of interest" description="Disordered" evidence="7">
    <location>
        <begin position="1"/>
        <end position="57"/>
    </location>
</feature>
<dbReference type="Proteomes" id="UP000091956">
    <property type="component" value="Unassembled WGS sequence"/>
</dbReference>
<evidence type="ECO:0008006" key="12">
    <source>
        <dbReference type="Google" id="ProtNLM"/>
    </source>
</evidence>